<organism evidence="3">
    <name type="scientific">Triticum aestivum</name>
    <name type="common">Wheat</name>
    <dbReference type="NCBI Taxonomy" id="4565"/>
    <lineage>
        <taxon>Eukaryota</taxon>
        <taxon>Viridiplantae</taxon>
        <taxon>Streptophyta</taxon>
        <taxon>Embryophyta</taxon>
        <taxon>Tracheophyta</taxon>
        <taxon>Spermatophyta</taxon>
        <taxon>Magnoliopsida</taxon>
        <taxon>Liliopsida</taxon>
        <taxon>Poales</taxon>
        <taxon>Poaceae</taxon>
        <taxon>BOP clade</taxon>
        <taxon>Pooideae</taxon>
        <taxon>Triticodae</taxon>
        <taxon>Triticeae</taxon>
        <taxon>Triticinae</taxon>
        <taxon>Triticum</taxon>
    </lineage>
</organism>
<feature type="region of interest" description="Disordered" evidence="1">
    <location>
        <begin position="60"/>
        <end position="101"/>
    </location>
</feature>
<gene>
    <name evidence="3" type="ORF">TRAES_3BF171700100CFD_c1</name>
</gene>
<keyword evidence="2" id="KW-1133">Transmembrane helix</keyword>
<evidence type="ECO:0000256" key="1">
    <source>
        <dbReference type="SAM" id="MobiDB-lite"/>
    </source>
</evidence>
<dbReference type="EMBL" id="HG670306">
    <property type="protein sequence ID" value="CDM80568.1"/>
    <property type="molecule type" value="Genomic_DNA"/>
</dbReference>
<protein>
    <submittedName>
        <fullName evidence="3">Uncharacterized protein</fullName>
    </submittedName>
</protein>
<reference evidence="3" key="1">
    <citation type="journal article" date="2014" name="Science">
        <title>Structural and functional partitioning of bread wheat chromosome 3B.</title>
        <authorList>
            <person name="Choulet F."/>
            <person name="Alberti A."/>
            <person name="Theil S."/>
            <person name="Glover N."/>
            <person name="Barbe V."/>
            <person name="Daron J."/>
            <person name="Pingault L."/>
            <person name="Sourdille P."/>
            <person name="Couloux A."/>
            <person name="Paux E."/>
            <person name="Leroy P."/>
            <person name="Mangenot S."/>
            <person name="Guilhot N."/>
            <person name="Le Gouis J."/>
            <person name="Balfourier F."/>
            <person name="Alaux M."/>
            <person name="Jamilloux V."/>
            <person name="Poulain J."/>
            <person name="Durand C."/>
            <person name="Bellec A."/>
            <person name="Gaspin C."/>
            <person name="Safar J."/>
            <person name="Dolezel J."/>
            <person name="Rogers J."/>
            <person name="Vandepoele K."/>
            <person name="Aury J.M."/>
            <person name="Mayer K."/>
            <person name="Berges H."/>
            <person name="Quesneville H."/>
            <person name="Wincker P."/>
            <person name="Feuillet C."/>
        </authorList>
    </citation>
    <scope>NUCLEOTIDE SEQUENCE</scope>
</reference>
<dbReference type="PANTHER" id="PTHR43128:SF16">
    <property type="entry name" value="L-LACTATE DEHYDROGENASE"/>
    <property type="match status" value="1"/>
</dbReference>
<dbReference type="AlphaFoldDB" id="A0A077RUH2"/>
<dbReference type="InterPro" id="IPR036291">
    <property type="entry name" value="NAD(P)-bd_dom_sf"/>
</dbReference>
<keyword evidence="2" id="KW-0472">Membrane</keyword>
<sequence>MAGPAHEFFLPKSTYSHTTHTSAKSLAFLRTHSFPMPVNIRAAASTPADLRAAASTPVDLHASAPTPVDPHASHRRPTTTGASSNRSPPRPPPPNAIDLAPPAVVKHSPEALLLVVSNPVDVLTYLALKLPGLPPIDPHPVPPPPNAIDLAPPVVVKHSLEALLLVVSNSVDVLTYPVDVRGERRHLLWYQPRCLQDLAATVDAAASSKAHCHHRASQVHLLAAVSAIAETNQELVASKHQGIISFLLHRSSLPNPSSVHYIILVHFIGHHFVILVQFTSIFLLF</sequence>
<evidence type="ECO:0000256" key="2">
    <source>
        <dbReference type="SAM" id="Phobius"/>
    </source>
</evidence>
<dbReference type="PANTHER" id="PTHR43128">
    <property type="entry name" value="L-2-HYDROXYCARBOXYLATE DEHYDROGENASE (NAD(P)(+))"/>
    <property type="match status" value="1"/>
</dbReference>
<dbReference type="HOGENOM" id="CLU_977997_0_0_1"/>
<dbReference type="SUPFAM" id="SSF51735">
    <property type="entry name" value="NAD(P)-binding Rossmann-fold domains"/>
    <property type="match status" value="1"/>
</dbReference>
<feature type="transmembrane region" description="Helical" evidence="2">
    <location>
        <begin position="259"/>
        <end position="284"/>
    </location>
</feature>
<evidence type="ECO:0000313" key="3">
    <source>
        <dbReference type="EMBL" id="CDM80568.1"/>
    </source>
</evidence>
<keyword evidence="2" id="KW-0812">Transmembrane</keyword>
<name>A0A077RUH2_WHEAT</name>
<proteinExistence type="predicted"/>
<accession>A0A077RUH2</accession>
<dbReference type="Gene3D" id="3.40.50.720">
    <property type="entry name" value="NAD(P)-binding Rossmann-like Domain"/>
    <property type="match status" value="1"/>
</dbReference>